<proteinExistence type="predicted"/>
<dbReference type="EMBL" id="AP017378">
    <property type="protein sequence ID" value="BBD08284.1"/>
    <property type="molecule type" value="Genomic_DNA"/>
</dbReference>
<name>A0A2Z6AYE8_9BACT</name>
<dbReference type="InterPro" id="IPR036390">
    <property type="entry name" value="WH_DNA-bd_sf"/>
</dbReference>
<evidence type="ECO:0000259" key="4">
    <source>
        <dbReference type="PROSITE" id="PS50995"/>
    </source>
</evidence>
<dbReference type="OrthoDB" id="7427954at2"/>
<evidence type="ECO:0000313" key="5">
    <source>
        <dbReference type="EMBL" id="BBD08284.1"/>
    </source>
</evidence>
<dbReference type="GO" id="GO:0006950">
    <property type="term" value="P:response to stress"/>
    <property type="evidence" value="ECO:0007669"/>
    <property type="project" value="TreeGrafter"/>
</dbReference>
<keyword evidence="2" id="KW-0238">DNA-binding</keyword>
<evidence type="ECO:0000256" key="1">
    <source>
        <dbReference type="ARBA" id="ARBA00023015"/>
    </source>
</evidence>
<reference evidence="5 6" key="1">
    <citation type="journal article" date="2018" name="Sci. Adv.">
        <title>Multi-heme cytochromes provide a pathway for survival in energy-limited environments.</title>
        <authorList>
            <person name="Deng X."/>
            <person name="Dohmae N."/>
            <person name="Nealson K.H."/>
            <person name="Hashimoto K."/>
            <person name="Okamoto A."/>
        </authorList>
    </citation>
    <scope>NUCLEOTIDE SEQUENCE [LARGE SCALE GENOMIC DNA]</scope>
    <source>
        <strain evidence="5 6">IS5</strain>
    </source>
</reference>
<dbReference type="InterPro" id="IPR000835">
    <property type="entry name" value="HTH_MarR-typ"/>
</dbReference>
<dbReference type="PANTHER" id="PTHR33164">
    <property type="entry name" value="TRANSCRIPTIONAL REGULATOR, MARR FAMILY"/>
    <property type="match status" value="1"/>
</dbReference>
<organism evidence="5 6">
    <name type="scientific">Desulfovibrio ferrophilus</name>
    <dbReference type="NCBI Taxonomy" id="241368"/>
    <lineage>
        <taxon>Bacteria</taxon>
        <taxon>Pseudomonadati</taxon>
        <taxon>Thermodesulfobacteriota</taxon>
        <taxon>Desulfovibrionia</taxon>
        <taxon>Desulfovibrionales</taxon>
        <taxon>Desulfovibrionaceae</taxon>
        <taxon>Desulfovibrio</taxon>
    </lineage>
</organism>
<sequence>MNNNSWHHISHDFVVSLDNTARDLRNLADELARPFGLSNSRWLVLYILEEHGSALSQKDLAAEIGIEGPTMVRILDGMERDGWVRRRVSDKDRRVKLIDVEEKTWGVMRELSEKLDAAKEVMLKGISNEEMIEGTELLERIRQQILQLSGRKTSHNPCPKSK</sequence>
<dbReference type="SMART" id="SM00347">
    <property type="entry name" value="HTH_MARR"/>
    <property type="match status" value="1"/>
</dbReference>
<keyword evidence="1" id="KW-0805">Transcription regulation</keyword>
<dbReference type="Proteomes" id="UP000269883">
    <property type="component" value="Chromosome"/>
</dbReference>
<accession>A0A2Z6AYE8</accession>
<keyword evidence="3" id="KW-0804">Transcription</keyword>
<dbReference type="PANTHER" id="PTHR33164:SF64">
    <property type="entry name" value="TRANSCRIPTIONAL REGULATOR SLYA"/>
    <property type="match status" value="1"/>
</dbReference>
<dbReference type="Gene3D" id="1.10.10.10">
    <property type="entry name" value="Winged helix-like DNA-binding domain superfamily/Winged helix DNA-binding domain"/>
    <property type="match status" value="1"/>
</dbReference>
<evidence type="ECO:0000313" key="6">
    <source>
        <dbReference type="Proteomes" id="UP000269883"/>
    </source>
</evidence>
<keyword evidence="6" id="KW-1185">Reference proteome</keyword>
<dbReference type="Pfam" id="PF12802">
    <property type="entry name" value="MarR_2"/>
    <property type="match status" value="1"/>
</dbReference>
<protein>
    <submittedName>
        <fullName evidence="5">Transcriptional regulator, MarR family</fullName>
    </submittedName>
</protein>
<gene>
    <name evidence="5" type="ORF">DFE_1558</name>
</gene>
<dbReference type="InterPro" id="IPR039422">
    <property type="entry name" value="MarR/SlyA-like"/>
</dbReference>
<feature type="domain" description="HTH marR-type" evidence="4">
    <location>
        <begin position="10"/>
        <end position="143"/>
    </location>
</feature>
<dbReference type="PRINTS" id="PR00598">
    <property type="entry name" value="HTHMARR"/>
</dbReference>
<evidence type="ECO:0000256" key="2">
    <source>
        <dbReference type="ARBA" id="ARBA00023125"/>
    </source>
</evidence>
<dbReference type="RefSeq" id="WP_126378255.1">
    <property type="nucleotide sequence ID" value="NZ_AP017378.1"/>
</dbReference>
<dbReference type="GO" id="GO:0003700">
    <property type="term" value="F:DNA-binding transcription factor activity"/>
    <property type="evidence" value="ECO:0007669"/>
    <property type="project" value="InterPro"/>
</dbReference>
<dbReference type="PROSITE" id="PS50995">
    <property type="entry name" value="HTH_MARR_2"/>
    <property type="match status" value="1"/>
</dbReference>
<dbReference type="SUPFAM" id="SSF46785">
    <property type="entry name" value="Winged helix' DNA-binding domain"/>
    <property type="match status" value="1"/>
</dbReference>
<dbReference type="GO" id="GO:0003677">
    <property type="term" value="F:DNA binding"/>
    <property type="evidence" value="ECO:0007669"/>
    <property type="project" value="UniProtKB-KW"/>
</dbReference>
<dbReference type="AlphaFoldDB" id="A0A2Z6AYE8"/>
<dbReference type="KEGG" id="dfl:DFE_1558"/>
<evidence type="ECO:0000256" key="3">
    <source>
        <dbReference type="ARBA" id="ARBA00023163"/>
    </source>
</evidence>
<dbReference type="InterPro" id="IPR036388">
    <property type="entry name" value="WH-like_DNA-bd_sf"/>
</dbReference>